<keyword evidence="1" id="KW-0812">Transmembrane</keyword>
<comment type="caution">
    <text evidence="2">The sequence shown here is derived from an EMBL/GenBank/DDBJ whole genome shotgun (WGS) entry which is preliminary data.</text>
</comment>
<keyword evidence="1" id="KW-0472">Membrane</keyword>
<keyword evidence="3" id="KW-1185">Reference proteome</keyword>
<dbReference type="Proteomes" id="UP000196594">
    <property type="component" value="Unassembled WGS sequence"/>
</dbReference>
<feature type="transmembrane region" description="Helical" evidence="1">
    <location>
        <begin position="7"/>
        <end position="27"/>
    </location>
</feature>
<organism evidence="2 3">
    <name type="scientific">Solibacillus kalamii</name>
    <dbReference type="NCBI Taxonomy" id="1748298"/>
    <lineage>
        <taxon>Bacteria</taxon>
        <taxon>Bacillati</taxon>
        <taxon>Bacillota</taxon>
        <taxon>Bacilli</taxon>
        <taxon>Bacillales</taxon>
        <taxon>Caryophanaceae</taxon>
        <taxon>Solibacillus</taxon>
    </lineage>
</organism>
<dbReference type="EMBL" id="NHNT01000005">
    <property type="protein sequence ID" value="OUZ39105.1"/>
    <property type="molecule type" value="Genomic_DNA"/>
</dbReference>
<keyword evidence="1" id="KW-1133">Transmembrane helix</keyword>
<dbReference type="RefSeq" id="WP_087617310.1">
    <property type="nucleotide sequence ID" value="NZ_JAFBEY010000001.1"/>
</dbReference>
<sequence length="96" mass="10355">MNKGKVGLILGVVSLLPVIVSIIYFFSVRGPETDIYRTIIVLTILSFFGLITAGLSSWISKLRMSKLLIGLMGIIANLAVLAFAFLLLLAMGISEP</sequence>
<reference evidence="2 3" key="1">
    <citation type="journal article" date="2017" name="Int. J. Syst. Evol. Microbiol.">
        <title>Solibacillus kalamii sp. nov., isolated from a high-efficiency particulate arrestance filter system used in the International Space Station.</title>
        <authorList>
            <person name="Checinska Sielaff A."/>
            <person name="Kumar R.M."/>
            <person name="Pal D."/>
            <person name="Mayilraj S."/>
            <person name="Venkateswaran K."/>
        </authorList>
    </citation>
    <scope>NUCLEOTIDE SEQUENCE [LARGE SCALE GENOMIC DNA]</scope>
    <source>
        <strain evidence="2 3">ISSFR-015</strain>
    </source>
</reference>
<evidence type="ECO:0000256" key="1">
    <source>
        <dbReference type="SAM" id="Phobius"/>
    </source>
</evidence>
<feature type="transmembrane region" description="Helical" evidence="1">
    <location>
        <begin position="39"/>
        <end position="60"/>
    </location>
</feature>
<evidence type="ECO:0000313" key="3">
    <source>
        <dbReference type="Proteomes" id="UP000196594"/>
    </source>
</evidence>
<proteinExistence type="predicted"/>
<protein>
    <submittedName>
        <fullName evidence="2">Uncharacterized protein</fullName>
    </submittedName>
</protein>
<gene>
    <name evidence="2" type="ORF">CBM15_09580</name>
</gene>
<name>A0ABX3ZHR6_9BACL</name>
<accession>A0ABX3ZHR6</accession>
<evidence type="ECO:0000313" key="2">
    <source>
        <dbReference type="EMBL" id="OUZ39105.1"/>
    </source>
</evidence>
<feature type="transmembrane region" description="Helical" evidence="1">
    <location>
        <begin position="67"/>
        <end position="93"/>
    </location>
</feature>